<accession>A0A6J7WHL0</accession>
<sequence length="338" mass="36148">MATDNMAGLFSTPEQYQQARIDQQRAQAIQMAQLDPFQQGQANIQMGMNRLADVGAGALGVQDPMLKLQSIRQQVLQGLDPNDAVSIAKAAQALAQAGDQQGAMQLGQRALEIRNTESQISGRTDEKQAQRALQLQMAQEKNQTAKDLAAERNAIMVQIAQMNSALRGANSDVQRQLIEQRIQDLQVKAEEKQATLQSQAQGKVAAFDSALDTLNVISNHPGKKSVVGALTGGVVSMIPGTDAAGFTSQLETFKAQTFIPQVAALKGMGALSDAEGKKLTAAVGALDPKMKQKEFDAQVVKIKASLEEAKQRALNMPGMPKQAQQPALGTVNNPIVLK</sequence>
<reference evidence="1" key="1">
    <citation type="submission" date="2020-05" db="EMBL/GenBank/DDBJ databases">
        <authorList>
            <person name="Chiriac C."/>
            <person name="Salcher M."/>
            <person name="Ghai R."/>
            <person name="Kavagutti S V."/>
        </authorList>
    </citation>
    <scope>NUCLEOTIDE SEQUENCE</scope>
</reference>
<protein>
    <submittedName>
        <fullName evidence="1">Uncharacterized protein</fullName>
    </submittedName>
</protein>
<organism evidence="1">
    <name type="scientific">uncultured Caudovirales phage</name>
    <dbReference type="NCBI Taxonomy" id="2100421"/>
    <lineage>
        <taxon>Viruses</taxon>
        <taxon>Duplodnaviria</taxon>
        <taxon>Heunggongvirae</taxon>
        <taxon>Uroviricota</taxon>
        <taxon>Caudoviricetes</taxon>
        <taxon>Peduoviridae</taxon>
        <taxon>Maltschvirus</taxon>
        <taxon>Maltschvirus maltsch</taxon>
    </lineage>
</organism>
<gene>
    <name evidence="1" type="ORF">UFOVP176_6</name>
</gene>
<evidence type="ECO:0000313" key="1">
    <source>
        <dbReference type="EMBL" id="CAB5194428.1"/>
    </source>
</evidence>
<proteinExistence type="predicted"/>
<name>A0A6J7WHL0_9CAUD</name>
<dbReference type="EMBL" id="LR798224">
    <property type="protein sequence ID" value="CAB5194428.1"/>
    <property type="molecule type" value="Genomic_DNA"/>
</dbReference>